<dbReference type="InterPro" id="IPR009339">
    <property type="entry name" value="DUF998"/>
</dbReference>
<dbReference type="RefSeq" id="WP_398658597.1">
    <property type="nucleotide sequence ID" value="NZ_JBITDC010000009.1"/>
</dbReference>
<keyword evidence="1" id="KW-0472">Membrane</keyword>
<feature type="transmembrane region" description="Helical" evidence="1">
    <location>
        <begin position="122"/>
        <end position="140"/>
    </location>
</feature>
<gene>
    <name evidence="2" type="ORF">ACIA8P_25775</name>
</gene>
<feature type="transmembrane region" description="Helical" evidence="1">
    <location>
        <begin position="147"/>
        <end position="168"/>
    </location>
</feature>
<keyword evidence="3" id="KW-1185">Reference proteome</keyword>
<evidence type="ECO:0000313" key="2">
    <source>
        <dbReference type="EMBL" id="MFI5678039.1"/>
    </source>
</evidence>
<feature type="transmembrane region" description="Helical" evidence="1">
    <location>
        <begin position="180"/>
        <end position="201"/>
    </location>
</feature>
<evidence type="ECO:0000313" key="3">
    <source>
        <dbReference type="Proteomes" id="UP001612415"/>
    </source>
</evidence>
<sequence length="203" mass="21616">MGNQALLACGMAAGPLFTLAYLLEGTSHVDYHPFRHPVSSLSLGRAGWVQTVNFLLAGLLSLLFAAALWHVGPSRWGALLIGVWAVGLLGAGAFRTDPVSGYPPGTPEQLQRHTRAGGLHDLFSLIGFLALTVACFVFALSHSPGWAIYSIASGVLFATTMALASAAFSQNERWVDLGGLIQRVSLTIGWAWQTLLALHILHT</sequence>
<keyword evidence="1" id="KW-1133">Transmembrane helix</keyword>
<dbReference type="EMBL" id="JBITDC010000009">
    <property type="protein sequence ID" value="MFI5678039.1"/>
    <property type="molecule type" value="Genomic_DNA"/>
</dbReference>
<proteinExistence type="predicted"/>
<name>A0ABW7Y6N1_STRCE</name>
<reference evidence="2 3" key="1">
    <citation type="submission" date="2024-10" db="EMBL/GenBank/DDBJ databases">
        <title>The Natural Products Discovery Center: Release of the First 8490 Sequenced Strains for Exploring Actinobacteria Biosynthetic Diversity.</title>
        <authorList>
            <person name="Kalkreuter E."/>
            <person name="Kautsar S.A."/>
            <person name="Yang D."/>
            <person name="Bader C.D."/>
            <person name="Teijaro C.N."/>
            <person name="Fluegel L."/>
            <person name="Davis C.M."/>
            <person name="Simpson J.R."/>
            <person name="Lauterbach L."/>
            <person name="Steele A.D."/>
            <person name="Gui C."/>
            <person name="Meng S."/>
            <person name="Li G."/>
            <person name="Viehrig K."/>
            <person name="Ye F."/>
            <person name="Su P."/>
            <person name="Kiefer A.F."/>
            <person name="Nichols A."/>
            <person name="Cepeda A.J."/>
            <person name="Yan W."/>
            <person name="Fan B."/>
            <person name="Jiang Y."/>
            <person name="Adhikari A."/>
            <person name="Zheng C.-J."/>
            <person name="Schuster L."/>
            <person name="Cowan T.M."/>
            <person name="Smanski M.J."/>
            <person name="Chevrette M.G."/>
            <person name="De Carvalho L.P.S."/>
            <person name="Shen B."/>
        </authorList>
    </citation>
    <scope>NUCLEOTIDE SEQUENCE [LARGE SCALE GENOMIC DNA]</scope>
    <source>
        <strain evidence="2 3">NPDC051599</strain>
    </source>
</reference>
<feature type="transmembrane region" description="Helical" evidence="1">
    <location>
        <begin position="76"/>
        <end position="94"/>
    </location>
</feature>
<organism evidence="2 3">
    <name type="scientific">Streptomyces cellulosae</name>
    <dbReference type="NCBI Taxonomy" id="1968"/>
    <lineage>
        <taxon>Bacteria</taxon>
        <taxon>Bacillati</taxon>
        <taxon>Actinomycetota</taxon>
        <taxon>Actinomycetes</taxon>
        <taxon>Kitasatosporales</taxon>
        <taxon>Streptomycetaceae</taxon>
        <taxon>Streptomyces</taxon>
    </lineage>
</organism>
<feature type="transmembrane region" description="Helical" evidence="1">
    <location>
        <begin position="46"/>
        <end position="69"/>
    </location>
</feature>
<dbReference type="Pfam" id="PF06197">
    <property type="entry name" value="DUF998"/>
    <property type="match status" value="1"/>
</dbReference>
<dbReference type="Proteomes" id="UP001612415">
    <property type="component" value="Unassembled WGS sequence"/>
</dbReference>
<accession>A0ABW7Y6N1</accession>
<keyword evidence="1" id="KW-0812">Transmembrane</keyword>
<comment type="caution">
    <text evidence="2">The sequence shown here is derived from an EMBL/GenBank/DDBJ whole genome shotgun (WGS) entry which is preliminary data.</text>
</comment>
<protein>
    <submittedName>
        <fullName evidence="2">DUF998 domain-containing protein</fullName>
    </submittedName>
</protein>
<evidence type="ECO:0000256" key="1">
    <source>
        <dbReference type="SAM" id="Phobius"/>
    </source>
</evidence>